<reference evidence="2" key="1">
    <citation type="journal article" date="2020" name="Stud. Mycol.">
        <title>101 Dothideomycetes genomes: a test case for predicting lifestyles and emergence of pathogens.</title>
        <authorList>
            <person name="Haridas S."/>
            <person name="Albert R."/>
            <person name="Binder M."/>
            <person name="Bloem J."/>
            <person name="Labutti K."/>
            <person name="Salamov A."/>
            <person name="Andreopoulos B."/>
            <person name="Baker S."/>
            <person name="Barry K."/>
            <person name="Bills G."/>
            <person name="Bluhm B."/>
            <person name="Cannon C."/>
            <person name="Castanera R."/>
            <person name="Culley D."/>
            <person name="Daum C."/>
            <person name="Ezra D."/>
            <person name="Gonzalez J."/>
            <person name="Henrissat B."/>
            <person name="Kuo A."/>
            <person name="Liang C."/>
            <person name="Lipzen A."/>
            <person name="Lutzoni F."/>
            <person name="Magnuson J."/>
            <person name="Mondo S."/>
            <person name="Nolan M."/>
            <person name="Ohm R."/>
            <person name="Pangilinan J."/>
            <person name="Park H.-J."/>
            <person name="Ramirez L."/>
            <person name="Alfaro M."/>
            <person name="Sun H."/>
            <person name="Tritt A."/>
            <person name="Yoshinaga Y."/>
            <person name="Zwiers L.-H."/>
            <person name="Turgeon B."/>
            <person name="Goodwin S."/>
            <person name="Spatafora J."/>
            <person name="Crous P."/>
            <person name="Grigoriev I."/>
        </authorList>
    </citation>
    <scope>NUCLEOTIDE SEQUENCE</scope>
    <source>
        <strain evidence="2">CBS 125425</strain>
    </source>
</reference>
<gene>
    <name evidence="2" type="ORF">EJ04DRAFT_197115</name>
</gene>
<feature type="transmembrane region" description="Helical" evidence="1">
    <location>
        <begin position="20"/>
        <end position="47"/>
    </location>
</feature>
<dbReference type="EMBL" id="ML996100">
    <property type="protein sequence ID" value="KAF2740361.1"/>
    <property type="molecule type" value="Genomic_DNA"/>
</dbReference>
<evidence type="ECO:0000256" key="1">
    <source>
        <dbReference type="SAM" id="Phobius"/>
    </source>
</evidence>
<keyword evidence="1" id="KW-1133">Transmembrane helix</keyword>
<sequence length="71" mass="8395">MVWESKPLLCHRTFTPHVWWLVGLFSSINCCLISCTYAAVMPVVYYLNRRWNLRSPMRATTQPTMSTRCLR</sequence>
<proteinExistence type="predicted"/>
<accession>A0A9P4RC69</accession>
<keyword evidence="3" id="KW-1185">Reference proteome</keyword>
<dbReference type="AlphaFoldDB" id="A0A9P4RC69"/>
<keyword evidence="1" id="KW-0472">Membrane</keyword>
<organism evidence="2 3">
    <name type="scientific">Polyplosphaeria fusca</name>
    <dbReference type="NCBI Taxonomy" id="682080"/>
    <lineage>
        <taxon>Eukaryota</taxon>
        <taxon>Fungi</taxon>
        <taxon>Dikarya</taxon>
        <taxon>Ascomycota</taxon>
        <taxon>Pezizomycotina</taxon>
        <taxon>Dothideomycetes</taxon>
        <taxon>Pleosporomycetidae</taxon>
        <taxon>Pleosporales</taxon>
        <taxon>Tetraplosphaeriaceae</taxon>
        <taxon>Polyplosphaeria</taxon>
    </lineage>
</organism>
<comment type="caution">
    <text evidence="2">The sequence shown here is derived from an EMBL/GenBank/DDBJ whole genome shotgun (WGS) entry which is preliminary data.</text>
</comment>
<protein>
    <submittedName>
        <fullName evidence="2">Uncharacterized protein</fullName>
    </submittedName>
</protein>
<evidence type="ECO:0000313" key="2">
    <source>
        <dbReference type="EMBL" id="KAF2740361.1"/>
    </source>
</evidence>
<keyword evidence="1" id="KW-0812">Transmembrane</keyword>
<name>A0A9P4RC69_9PLEO</name>
<evidence type="ECO:0000313" key="3">
    <source>
        <dbReference type="Proteomes" id="UP000799444"/>
    </source>
</evidence>
<dbReference type="Proteomes" id="UP000799444">
    <property type="component" value="Unassembled WGS sequence"/>
</dbReference>